<dbReference type="SUPFAM" id="SSF52540">
    <property type="entry name" value="P-loop containing nucleoside triphosphate hydrolases"/>
    <property type="match status" value="1"/>
</dbReference>
<dbReference type="SUPFAM" id="SSF50978">
    <property type="entry name" value="WD40 repeat-like"/>
    <property type="match status" value="2"/>
</dbReference>
<evidence type="ECO:0000256" key="1">
    <source>
        <dbReference type="ARBA" id="ARBA00022574"/>
    </source>
</evidence>
<dbReference type="InterPro" id="IPR015943">
    <property type="entry name" value="WD40/YVTN_repeat-like_dom_sf"/>
</dbReference>
<dbReference type="Gene3D" id="3.40.50.300">
    <property type="entry name" value="P-loop containing nucleotide triphosphate hydrolases"/>
    <property type="match status" value="1"/>
</dbReference>
<dbReference type="PANTHER" id="PTHR19848">
    <property type="entry name" value="WD40 REPEAT PROTEIN"/>
    <property type="match status" value="1"/>
</dbReference>
<feature type="repeat" description="WD" evidence="3">
    <location>
        <begin position="1020"/>
        <end position="1062"/>
    </location>
</feature>
<dbReference type="SMART" id="SM00320">
    <property type="entry name" value="WD40"/>
    <property type="match status" value="12"/>
</dbReference>
<dbReference type="Pfam" id="PF00400">
    <property type="entry name" value="WD40"/>
    <property type="match status" value="10"/>
</dbReference>
<evidence type="ECO:0000313" key="6">
    <source>
        <dbReference type="Proteomes" id="UP000663888"/>
    </source>
</evidence>
<proteinExistence type="predicted"/>
<feature type="repeat" description="WD" evidence="3">
    <location>
        <begin position="829"/>
        <end position="870"/>
    </location>
</feature>
<dbReference type="Pfam" id="PF24883">
    <property type="entry name" value="NPHP3_N"/>
    <property type="match status" value="1"/>
</dbReference>
<feature type="repeat" description="WD" evidence="3">
    <location>
        <begin position="1283"/>
        <end position="1316"/>
    </location>
</feature>
<feature type="repeat" description="WD" evidence="3">
    <location>
        <begin position="1106"/>
        <end position="1147"/>
    </location>
</feature>
<dbReference type="InterPro" id="IPR019775">
    <property type="entry name" value="WD40_repeat_CS"/>
</dbReference>
<dbReference type="Gene3D" id="2.130.10.10">
    <property type="entry name" value="YVTN repeat-like/Quinoprotein amine dehydrogenase"/>
    <property type="match status" value="5"/>
</dbReference>
<feature type="repeat" description="WD" evidence="3">
    <location>
        <begin position="1189"/>
        <end position="1230"/>
    </location>
</feature>
<dbReference type="PROSITE" id="PS50294">
    <property type="entry name" value="WD_REPEATS_REGION"/>
    <property type="match status" value="7"/>
</dbReference>
<dbReference type="InterPro" id="IPR056884">
    <property type="entry name" value="NPHP3-like_N"/>
</dbReference>
<feature type="domain" description="Nephrocystin 3-like N-terminal" evidence="4">
    <location>
        <begin position="242"/>
        <end position="398"/>
    </location>
</feature>
<organism evidence="5 6">
    <name type="scientific">Rhizoctonia solani</name>
    <dbReference type="NCBI Taxonomy" id="456999"/>
    <lineage>
        <taxon>Eukaryota</taxon>
        <taxon>Fungi</taxon>
        <taxon>Dikarya</taxon>
        <taxon>Basidiomycota</taxon>
        <taxon>Agaricomycotina</taxon>
        <taxon>Agaricomycetes</taxon>
        <taxon>Cantharellales</taxon>
        <taxon>Ceratobasidiaceae</taxon>
        <taxon>Rhizoctonia</taxon>
    </lineage>
</organism>
<reference evidence="5" key="1">
    <citation type="submission" date="2021-01" db="EMBL/GenBank/DDBJ databases">
        <authorList>
            <person name="Kaushik A."/>
        </authorList>
    </citation>
    <scope>NUCLEOTIDE SEQUENCE</scope>
    <source>
        <strain evidence="5">AG4-R118</strain>
    </source>
</reference>
<keyword evidence="1 3" id="KW-0853">WD repeat</keyword>
<dbReference type="Proteomes" id="UP000663888">
    <property type="component" value="Unassembled WGS sequence"/>
</dbReference>
<dbReference type="InterPro" id="IPR036322">
    <property type="entry name" value="WD40_repeat_dom_sf"/>
</dbReference>
<protein>
    <recommendedName>
        <fullName evidence="4">Nephrocystin 3-like N-terminal domain-containing protein</fullName>
    </recommendedName>
</protein>
<dbReference type="PRINTS" id="PR00320">
    <property type="entry name" value="GPROTEINBRPT"/>
</dbReference>
<evidence type="ECO:0000256" key="2">
    <source>
        <dbReference type="ARBA" id="ARBA00022737"/>
    </source>
</evidence>
<accession>A0A8H3BKG5</accession>
<comment type="caution">
    <text evidence="5">The sequence shown here is derived from an EMBL/GenBank/DDBJ whole genome shotgun (WGS) entry which is preliminary data.</text>
</comment>
<gene>
    <name evidence="5" type="ORF">RDB_LOCUS84061</name>
</gene>
<feature type="repeat" description="WD" evidence="3">
    <location>
        <begin position="892"/>
        <end position="933"/>
    </location>
</feature>
<dbReference type="PROSITE" id="PS00678">
    <property type="entry name" value="WD_REPEATS_1"/>
    <property type="match status" value="7"/>
</dbReference>
<keyword evidence="2" id="KW-0677">Repeat</keyword>
<sequence>MRTQISPLKIIKQFRGRTSKSSSSVGPPVLTEPSSQPIIVQDNSAVRPAGCTKGWSHLKRLANLLASASGAFTPLKEVVDGLVECIESYEREAGGRREYLALQSELEAVFEDLGAHLVCSTSPTMTPCIESLYKSIKQELVYVLEQQSRALTLRPLEAGNHSDTIIASYRRIQSHLQRLSLNANLSMWRVMEQHVADTQSDRISAYLNRLSPSLSAHYNSTQAIGLKRGPCTPGTRVDALAHVTDWIRDSAPGGVYWLDGMAGTGKTTIAYSLCADLDSKCQLAASFFCSRLLPECRDANLILPSIAYQLARFSLPFRFALSKVLERDPDVHTRLPQIQFDSLIEKPMLEIQATLPSDLVVLADGLDECKDEEHTGHVLSVLLNGVTNLPIKLIVSSRPEPEIRGWMNSRSSARLALHELDKSVVQADIEAYLRMALRPMNLSEPKFAALVQRAGILFIYASTVVRYISYRNFCRNPHARLDAVLNTSSSSETIPNTEIDRLYATILEAALDDQKINEAERNDMKQVLNTIICAQEPLTISALSELLQFRDLDRVRAALDPLWSVLHVIGTSELVTPLHISFPEYMLDSTRSTRHHCNPGKHNQTLAHLCFECIGRTDRQFNICQLESSHICDDQVKDLDLRTQKLISTGLFYACRYWAHHLYNAEGSTTLSNQLEEFLSNRLLLWLEVLNLKKTMRFVGRSINFAEIWCERHGCPSDLVELAHDCWRFASTFALNPVSKSTPHIYTSMLPFWPQSSPVGKHYLKRARGMLKVRGPAMSRHHLAPLAMWCFKGLKSASSSPDGASIALALGSQLFIVDAFSGHIAVGPFTGHTHEISAVSFSPDGAYIVSGSRDFTLRVWHAQNGGRQIVSGARDKTVRVWNALSGEALLALEGHTGPILSVTFISNGTCIASGSADKTIRIWDAQSGKALHGALNGHTDSVTCIIPSPKDLLVSGSSDKTIRVWNTQTGELALGPLKGHTSSVTCIVLSPDGTRIISGSYDCCIRVWDAQTGEMVFGQLQGHTSAVSWIGFSPKGTRMMSSGAWDDTVCVWDAQTQTACLKPQREMTYPITSVILSDATRIVTGSKCGTICVRDLRNGDTVFGPRFSHPSHVVSVGISPDGTSIGWGCTDSKVFVWDTQSQRTFGPFLGHHSAVHSIAFSPKSTRIISSSTSLVLVHDTREGKLSLTLQHQRTPLRQFGISPDGSKIATGSVDGNIHIWDAEKGSKVLGPLRRQSKPTTSIVYSSDGTQIASASEDNTICVWDSQTGNLMVGPFGQQGCSPTSIAFSADGTRIVSGFADGAVFIWDAQTGNVILGPIEGHIKPVTMVEFLPGYAQVISHSQDGATRIHEIIRGQPLHPNDIEWRMNKDGWITDNQSNLLCWVPFDLHANLLWHRTTDLVSAIGDIRLYFDKMRIGKSWTECYVPPE</sequence>
<name>A0A8H3BKG5_9AGAM</name>
<dbReference type="CDD" id="cd00200">
    <property type="entry name" value="WD40"/>
    <property type="match status" value="1"/>
</dbReference>
<dbReference type="InterPro" id="IPR001680">
    <property type="entry name" value="WD40_rpt"/>
</dbReference>
<dbReference type="InterPro" id="IPR027417">
    <property type="entry name" value="P-loop_NTPase"/>
</dbReference>
<dbReference type="PANTHER" id="PTHR19848:SF8">
    <property type="entry name" value="F-BOX AND WD REPEAT DOMAIN CONTAINING 7"/>
    <property type="match status" value="1"/>
</dbReference>
<dbReference type="PROSITE" id="PS50082">
    <property type="entry name" value="WD_REPEATS_2"/>
    <property type="match status" value="10"/>
</dbReference>
<dbReference type="InterPro" id="IPR020472">
    <property type="entry name" value="WD40_PAC1"/>
</dbReference>
<evidence type="ECO:0000259" key="4">
    <source>
        <dbReference type="Pfam" id="PF24883"/>
    </source>
</evidence>
<dbReference type="EMBL" id="CAJMWX010001050">
    <property type="protein sequence ID" value="CAE6458993.1"/>
    <property type="molecule type" value="Genomic_DNA"/>
</dbReference>
<feature type="repeat" description="WD" evidence="3">
    <location>
        <begin position="935"/>
        <end position="975"/>
    </location>
</feature>
<dbReference type="SUPFAM" id="SSF50998">
    <property type="entry name" value="Quinoprotein alcohol dehydrogenase-like"/>
    <property type="match status" value="1"/>
</dbReference>
<feature type="repeat" description="WD" evidence="3">
    <location>
        <begin position="977"/>
        <end position="1018"/>
    </location>
</feature>
<dbReference type="InterPro" id="IPR011047">
    <property type="entry name" value="Quinoprotein_ADH-like_sf"/>
</dbReference>
<feature type="repeat" description="WD" evidence="3">
    <location>
        <begin position="869"/>
        <end position="891"/>
    </location>
</feature>
<evidence type="ECO:0000256" key="3">
    <source>
        <dbReference type="PROSITE-ProRule" id="PRU00221"/>
    </source>
</evidence>
<evidence type="ECO:0000313" key="5">
    <source>
        <dbReference type="EMBL" id="CAE6458993.1"/>
    </source>
</evidence>
<feature type="repeat" description="WD" evidence="3">
    <location>
        <begin position="1232"/>
        <end position="1273"/>
    </location>
</feature>